<dbReference type="STRING" id="1121326.CLMAG_50770"/>
<evidence type="ECO:0000256" key="2">
    <source>
        <dbReference type="ARBA" id="ARBA00022571"/>
    </source>
</evidence>
<evidence type="ECO:0000256" key="3">
    <source>
        <dbReference type="ARBA" id="ARBA00022605"/>
    </source>
</evidence>
<dbReference type="PIRSF" id="PIRSF000728">
    <property type="entry name" value="NAGK"/>
    <property type="match status" value="1"/>
</dbReference>
<dbReference type="OrthoDB" id="9803155at2"/>
<feature type="domain" description="Aspartate/glutamate/uridylate kinase" evidence="10">
    <location>
        <begin position="22"/>
        <end position="265"/>
    </location>
</feature>
<dbReference type="InterPro" id="IPR001057">
    <property type="entry name" value="Glu/AcGlu_kinase"/>
</dbReference>
<dbReference type="HAMAP" id="MF_00082">
    <property type="entry name" value="ArgB"/>
    <property type="match status" value="1"/>
</dbReference>
<evidence type="ECO:0000256" key="4">
    <source>
        <dbReference type="ARBA" id="ARBA00022679"/>
    </source>
</evidence>
<keyword evidence="5 9" id="KW-0547">Nucleotide-binding</keyword>
<evidence type="ECO:0000256" key="6">
    <source>
        <dbReference type="ARBA" id="ARBA00022777"/>
    </source>
</evidence>
<dbReference type="InterPro" id="IPR004662">
    <property type="entry name" value="AcgluKinase_fam"/>
</dbReference>
<evidence type="ECO:0000313" key="12">
    <source>
        <dbReference type="Proteomes" id="UP000076603"/>
    </source>
</evidence>
<feature type="binding site" evidence="9">
    <location>
        <position position="183"/>
    </location>
    <ligand>
        <name>substrate</name>
    </ligand>
</feature>
<dbReference type="PANTHER" id="PTHR23342:SF0">
    <property type="entry name" value="N-ACETYLGLUTAMATE SYNTHASE, MITOCHONDRIAL"/>
    <property type="match status" value="1"/>
</dbReference>
<evidence type="ECO:0000256" key="9">
    <source>
        <dbReference type="HAMAP-Rule" id="MF_00082"/>
    </source>
</evidence>
<dbReference type="PATRIC" id="fig|1121326.3.peg.5132"/>
<dbReference type="UniPathway" id="UPA00068">
    <property type="reaction ID" value="UER00107"/>
</dbReference>
<dbReference type="FunFam" id="3.40.1160.10:FF:000004">
    <property type="entry name" value="Acetylglutamate kinase"/>
    <property type="match status" value="1"/>
</dbReference>
<dbReference type="InterPro" id="IPR001048">
    <property type="entry name" value="Asp/Glu/Uridylate_kinase"/>
</dbReference>
<proteinExistence type="inferred from homology"/>
<dbReference type="Proteomes" id="UP000076603">
    <property type="component" value="Unassembled WGS sequence"/>
</dbReference>
<keyword evidence="7 9" id="KW-0067">ATP-binding</keyword>
<evidence type="ECO:0000256" key="1">
    <source>
        <dbReference type="ARBA" id="ARBA00004828"/>
    </source>
</evidence>
<keyword evidence="4 9" id="KW-0808">Transferase</keyword>
<evidence type="ECO:0000259" key="10">
    <source>
        <dbReference type="Pfam" id="PF00696"/>
    </source>
</evidence>
<dbReference type="EC" id="2.7.2.8" evidence="9"/>
<dbReference type="GO" id="GO:0042450">
    <property type="term" value="P:L-arginine biosynthetic process via ornithine"/>
    <property type="evidence" value="ECO:0007669"/>
    <property type="project" value="UniProtKB-UniRule"/>
</dbReference>
<keyword evidence="2 9" id="KW-0055">Arginine biosynthesis</keyword>
<dbReference type="InterPro" id="IPR036393">
    <property type="entry name" value="AceGlu_kinase-like_sf"/>
</dbReference>
<comment type="catalytic activity">
    <reaction evidence="8 9">
        <text>N-acetyl-L-glutamate + ATP = N-acetyl-L-glutamyl 5-phosphate + ADP</text>
        <dbReference type="Rhea" id="RHEA:14629"/>
        <dbReference type="ChEBI" id="CHEBI:30616"/>
        <dbReference type="ChEBI" id="CHEBI:44337"/>
        <dbReference type="ChEBI" id="CHEBI:57936"/>
        <dbReference type="ChEBI" id="CHEBI:456216"/>
        <dbReference type="EC" id="2.7.2.8"/>
    </reaction>
</comment>
<comment type="pathway">
    <text evidence="1 9">Amino-acid biosynthesis; L-arginine biosynthesis; N(2)-acetyl-L-ornithine from L-glutamate: step 2/4.</text>
</comment>
<dbReference type="InterPro" id="IPR041727">
    <property type="entry name" value="NAGK-C"/>
</dbReference>
<comment type="subcellular location">
    <subcellularLocation>
        <location evidence="9">Cytoplasm</location>
    </subcellularLocation>
</comment>
<organism evidence="11 12">
    <name type="scientific">Clostridium magnum DSM 2767</name>
    <dbReference type="NCBI Taxonomy" id="1121326"/>
    <lineage>
        <taxon>Bacteria</taxon>
        <taxon>Bacillati</taxon>
        <taxon>Bacillota</taxon>
        <taxon>Clostridia</taxon>
        <taxon>Eubacteriales</taxon>
        <taxon>Clostridiaceae</taxon>
        <taxon>Clostridium</taxon>
    </lineage>
</organism>
<dbReference type="CDD" id="cd04250">
    <property type="entry name" value="AAK_NAGK-C"/>
    <property type="match status" value="1"/>
</dbReference>
<dbReference type="NCBIfam" id="TIGR00761">
    <property type="entry name" value="argB"/>
    <property type="match status" value="1"/>
</dbReference>
<evidence type="ECO:0000313" key="11">
    <source>
        <dbReference type="EMBL" id="KZL89577.1"/>
    </source>
</evidence>
<keyword evidence="6 9" id="KW-0418">Kinase</keyword>
<dbReference type="PANTHER" id="PTHR23342">
    <property type="entry name" value="N-ACETYLGLUTAMATE SYNTHASE"/>
    <property type="match status" value="1"/>
</dbReference>
<comment type="caution">
    <text evidence="11">The sequence shown here is derived from an EMBL/GenBank/DDBJ whole genome shotgun (WGS) entry which is preliminary data.</text>
</comment>
<dbReference type="SUPFAM" id="SSF53633">
    <property type="entry name" value="Carbamate kinase-like"/>
    <property type="match status" value="1"/>
</dbReference>
<keyword evidence="9" id="KW-0963">Cytoplasm</keyword>
<feature type="site" description="Transition state stabilizer" evidence="9">
    <location>
        <position position="246"/>
    </location>
</feature>
<dbReference type="PRINTS" id="PR00474">
    <property type="entry name" value="GLU5KINASE"/>
</dbReference>
<dbReference type="EMBL" id="LWAE01000008">
    <property type="protein sequence ID" value="KZL89577.1"/>
    <property type="molecule type" value="Genomic_DNA"/>
</dbReference>
<evidence type="ECO:0000256" key="5">
    <source>
        <dbReference type="ARBA" id="ARBA00022741"/>
    </source>
</evidence>
<reference evidence="11 12" key="1">
    <citation type="submission" date="2016-04" db="EMBL/GenBank/DDBJ databases">
        <title>Genome sequence of Clostridium magnum DSM 2767.</title>
        <authorList>
            <person name="Poehlein A."/>
            <person name="Uhlig R."/>
            <person name="Fischer R."/>
            <person name="Bahl H."/>
            <person name="Daniel R."/>
        </authorList>
    </citation>
    <scope>NUCLEOTIDE SEQUENCE [LARGE SCALE GENOMIC DNA]</scope>
    <source>
        <strain evidence="11 12">DSM 2767</strain>
    </source>
</reference>
<feature type="site" description="Transition state stabilizer" evidence="9">
    <location>
        <position position="27"/>
    </location>
</feature>
<keyword evidence="12" id="KW-1185">Reference proteome</keyword>
<feature type="binding site" evidence="9">
    <location>
        <begin position="62"/>
        <end position="63"/>
    </location>
    <ligand>
        <name>substrate</name>
    </ligand>
</feature>
<dbReference type="GO" id="GO:0005737">
    <property type="term" value="C:cytoplasm"/>
    <property type="evidence" value="ECO:0007669"/>
    <property type="project" value="UniProtKB-SubCell"/>
</dbReference>
<dbReference type="GO" id="GO:0005524">
    <property type="term" value="F:ATP binding"/>
    <property type="evidence" value="ECO:0007669"/>
    <property type="project" value="UniProtKB-UniRule"/>
</dbReference>
<dbReference type="InterPro" id="IPR037528">
    <property type="entry name" value="ArgB"/>
</dbReference>
<evidence type="ECO:0000256" key="8">
    <source>
        <dbReference type="ARBA" id="ARBA00048141"/>
    </source>
</evidence>
<sequence length="297" mass="32415">MIKIDKSVNADAINGISQYKGKTFVIKYGGSIINNINAQKAFIEDIIHLINSGINIIIVHGGGPEINKWINKIGIKSEFVKGLRVTDEATMEIVEMVLSGKVNKNLTSNLSKYGLNAVGISGKDSNLVQCEKRYVYGNGEKVDIGFVGDVVRINKNFLLTLLEKNMIPVISPIGTDKNGVSYNINADYVAAFVSGVLKAEKLLIVTDVEGVYKDINDPSTLLSSISINEIKEYSDSGIIKGGMLPKLECCVEALEKGAKKVHLVDGRKEHSLLNSISKDFGTKIIKERGIERCQKVV</sequence>
<keyword evidence="3 9" id="KW-0028">Amino-acid biosynthesis</keyword>
<gene>
    <name evidence="11" type="primary">argB_2</name>
    <name evidence="9" type="synonym">argB</name>
    <name evidence="11" type="ORF">CLMAG_50770</name>
</gene>
<dbReference type="Pfam" id="PF00696">
    <property type="entry name" value="AA_kinase"/>
    <property type="match status" value="1"/>
</dbReference>
<protein>
    <recommendedName>
        <fullName evidence="9">Acetylglutamate kinase</fullName>
        <ecNumber evidence="9">2.7.2.8</ecNumber>
    </recommendedName>
    <alternativeName>
        <fullName evidence="9">N-acetyl-L-glutamate 5-phosphotransferase</fullName>
    </alternativeName>
    <alternativeName>
        <fullName evidence="9">NAG kinase</fullName>
        <shortName evidence="9">NAGK</shortName>
    </alternativeName>
</protein>
<comment type="similarity">
    <text evidence="9">Belongs to the acetylglutamate kinase family. ArgB subfamily.</text>
</comment>
<comment type="function">
    <text evidence="9">Catalyzes the ATP-dependent phosphorylation of N-acetyl-L-glutamate.</text>
</comment>
<feature type="binding site" evidence="9">
    <location>
        <position position="84"/>
    </location>
    <ligand>
        <name>substrate</name>
    </ligand>
</feature>
<dbReference type="Gene3D" id="3.40.1160.10">
    <property type="entry name" value="Acetylglutamate kinase-like"/>
    <property type="match status" value="1"/>
</dbReference>
<name>A0A162R8P6_9CLOT</name>
<dbReference type="AlphaFoldDB" id="A0A162R8P6"/>
<accession>A0A162R8P6</accession>
<dbReference type="GO" id="GO:0003991">
    <property type="term" value="F:acetylglutamate kinase activity"/>
    <property type="evidence" value="ECO:0007669"/>
    <property type="project" value="UniProtKB-UniRule"/>
</dbReference>
<dbReference type="RefSeq" id="WP_066628685.1">
    <property type="nucleotide sequence ID" value="NZ_FQXL01000007.1"/>
</dbReference>
<evidence type="ECO:0000256" key="7">
    <source>
        <dbReference type="ARBA" id="ARBA00022840"/>
    </source>
</evidence>